<evidence type="ECO:0000313" key="6">
    <source>
        <dbReference type="Proteomes" id="UP000199026"/>
    </source>
</evidence>
<gene>
    <name evidence="5" type="ORF">SAMN05444486_101690</name>
</gene>
<accession>A0A1H3HVX6</accession>
<comment type="similarity">
    <text evidence="2">Belongs to the virb1 family.</text>
</comment>
<dbReference type="EMBL" id="FNPR01000001">
    <property type="protein sequence ID" value="SDY19542.1"/>
    <property type="molecule type" value="Genomic_DNA"/>
</dbReference>
<feature type="domain" description="Transglycosylase SLT" evidence="4">
    <location>
        <begin position="49"/>
        <end position="149"/>
    </location>
</feature>
<dbReference type="Pfam" id="PF01464">
    <property type="entry name" value="SLT"/>
    <property type="match status" value="1"/>
</dbReference>
<evidence type="ECO:0000256" key="3">
    <source>
        <dbReference type="SAM" id="SignalP"/>
    </source>
</evidence>
<reference evidence="5 6" key="1">
    <citation type="submission" date="2016-10" db="EMBL/GenBank/DDBJ databases">
        <authorList>
            <person name="de Groot N.N."/>
        </authorList>
    </citation>
    <scope>NUCLEOTIDE SEQUENCE [LARGE SCALE GENOMIC DNA]</scope>
    <source>
        <strain evidence="5 6">DSM 24677</strain>
    </source>
</reference>
<proteinExistence type="inferred from homology"/>
<dbReference type="OrthoDB" id="9815002at2"/>
<dbReference type="InterPro" id="IPR008258">
    <property type="entry name" value="Transglycosylase_SLT_dom_1"/>
</dbReference>
<dbReference type="GeneID" id="78123487"/>
<dbReference type="PANTHER" id="PTHR37423:SF2">
    <property type="entry name" value="MEMBRANE-BOUND LYTIC MUREIN TRANSGLYCOSYLASE C"/>
    <property type="match status" value="1"/>
</dbReference>
<comment type="similarity">
    <text evidence="1">Belongs to the transglycosylase Slt family.</text>
</comment>
<evidence type="ECO:0000313" key="5">
    <source>
        <dbReference type="EMBL" id="SDY19542.1"/>
    </source>
</evidence>
<evidence type="ECO:0000256" key="2">
    <source>
        <dbReference type="ARBA" id="ARBA00009387"/>
    </source>
</evidence>
<dbReference type="AlphaFoldDB" id="A0A1H3HVX6"/>
<dbReference type="CDD" id="cd00254">
    <property type="entry name" value="LT-like"/>
    <property type="match status" value="1"/>
</dbReference>
<keyword evidence="6" id="KW-1185">Reference proteome</keyword>
<dbReference type="PANTHER" id="PTHR37423">
    <property type="entry name" value="SOLUBLE LYTIC MUREIN TRANSGLYCOSYLASE-RELATED"/>
    <property type="match status" value="1"/>
</dbReference>
<sequence>MRYVFAFLFSSLASLLQAEPPDRACTTTKWGAQECIRWAHFVHDTCQLIETVSTRHKLDTDFFARLIWQESRFDPFAKSHANALGIAQFIRSTADLRGLTDPFNPADALEHSAHYLAEMTNRYGNIGLAAVGYNGGERRAEGLINGTGDLAQETVDYVRIITGADHQTWVSEPPQMLNLDLDQHKKFSVACQTLAQKRRLSPPPRRGPALKPWGVQIAFGTSKQSAKSKYTARTKQCRLLLKNEQPDYLFEKSRASRLKGYYFARIGRDTNKSAWEFCNQLKASGCLCAVFRNTR</sequence>
<dbReference type="SUPFAM" id="SSF53955">
    <property type="entry name" value="Lysozyme-like"/>
    <property type="match status" value="1"/>
</dbReference>
<keyword evidence="3" id="KW-0732">Signal</keyword>
<evidence type="ECO:0000256" key="1">
    <source>
        <dbReference type="ARBA" id="ARBA00007734"/>
    </source>
</evidence>
<dbReference type="Gene3D" id="1.10.530.10">
    <property type="match status" value="1"/>
</dbReference>
<dbReference type="STRING" id="576131.SAMN05444486_101690"/>
<protein>
    <submittedName>
        <fullName evidence="5">Transglycosylase SLT domain-containing protein</fullName>
    </submittedName>
</protein>
<dbReference type="InterPro" id="IPR023346">
    <property type="entry name" value="Lysozyme-like_dom_sf"/>
</dbReference>
<organism evidence="5 6">
    <name type="scientific">Lentibacter algarum</name>
    <dbReference type="NCBI Taxonomy" id="576131"/>
    <lineage>
        <taxon>Bacteria</taxon>
        <taxon>Pseudomonadati</taxon>
        <taxon>Pseudomonadota</taxon>
        <taxon>Alphaproteobacteria</taxon>
        <taxon>Rhodobacterales</taxon>
        <taxon>Roseobacteraceae</taxon>
        <taxon>Lentibacter</taxon>
    </lineage>
</organism>
<feature type="chain" id="PRO_5011524459" evidence="3">
    <location>
        <begin position="19"/>
        <end position="295"/>
    </location>
</feature>
<dbReference type="RefSeq" id="WP_089887857.1">
    <property type="nucleotide sequence ID" value="NZ_CALJFH010000007.1"/>
</dbReference>
<evidence type="ECO:0000259" key="4">
    <source>
        <dbReference type="Pfam" id="PF01464"/>
    </source>
</evidence>
<dbReference type="Proteomes" id="UP000199026">
    <property type="component" value="Unassembled WGS sequence"/>
</dbReference>
<feature type="signal peptide" evidence="3">
    <location>
        <begin position="1"/>
        <end position="18"/>
    </location>
</feature>
<name>A0A1H3HVX6_9RHOB</name>